<evidence type="ECO:0000313" key="4">
    <source>
        <dbReference type="Proteomes" id="UP000437709"/>
    </source>
</evidence>
<dbReference type="OrthoDB" id="5174513at2"/>
<dbReference type="PANTHER" id="PTHR18964:SF149">
    <property type="entry name" value="BIFUNCTIONAL UDP-N-ACETYLGLUCOSAMINE 2-EPIMERASE_N-ACETYLMANNOSAMINE KINASE"/>
    <property type="match status" value="1"/>
</dbReference>
<dbReference type="InterPro" id="IPR036388">
    <property type="entry name" value="WH-like_DNA-bd_sf"/>
</dbReference>
<organism evidence="3 4">
    <name type="scientific">Georgenia subflava</name>
    <dbReference type="NCBI Taxonomy" id="1622177"/>
    <lineage>
        <taxon>Bacteria</taxon>
        <taxon>Bacillati</taxon>
        <taxon>Actinomycetota</taxon>
        <taxon>Actinomycetes</taxon>
        <taxon>Micrococcales</taxon>
        <taxon>Bogoriellaceae</taxon>
        <taxon>Georgenia</taxon>
    </lineage>
</organism>
<evidence type="ECO:0000259" key="2">
    <source>
        <dbReference type="Pfam" id="PF12802"/>
    </source>
</evidence>
<dbReference type="PANTHER" id="PTHR18964">
    <property type="entry name" value="ROK (REPRESSOR, ORF, KINASE) FAMILY"/>
    <property type="match status" value="1"/>
</dbReference>
<gene>
    <name evidence="3" type="ORF">GB881_15410</name>
</gene>
<dbReference type="InterPro" id="IPR043129">
    <property type="entry name" value="ATPase_NBD"/>
</dbReference>
<name>A0A6N7ENG2_9MICO</name>
<dbReference type="EMBL" id="WHPC01000079">
    <property type="protein sequence ID" value="MPV38407.1"/>
    <property type="molecule type" value="Genomic_DNA"/>
</dbReference>
<dbReference type="GO" id="GO:0003700">
    <property type="term" value="F:DNA-binding transcription factor activity"/>
    <property type="evidence" value="ECO:0007669"/>
    <property type="project" value="InterPro"/>
</dbReference>
<comment type="caution">
    <text evidence="3">The sequence shown here is derived from an EMBL/GenBank/DDBJ whole genome shotgun (WGS) entry which is preliminary data.</text>
</comment>
<proteinExistence type="inferred from homology"/>
<sequence length="409" mass="41911">MPRGPAGGARQADLREHNLAVLAQTLFASDRPLSRADLAARTGMTRSTTSRLVEDLVAARIVTEGVAEPGRRGRPALPLAPARATVVGLGLEANVDYVAGRVLDLAGEVVAEEIRTGDLRGSDPRDVLGELGELGAALTRPAGEVRPTLAGTVLALPGLIDGENGRLMLAPNLGWSDVVPADVLGSETVAALGGSVVLANEAKLAALAAATAAPGRHGEQRTFVYVSAQVGVGAAVVLDGHVMTGPRGWAGEIGHVCVEPDGPRCGCGARGCLEQYAGKRAILANAGLDADSRPADLLAAEHTAGPSGERARQALDRAAWALGVVLAGTVNTLDVDRIVLGGELAPLADRLRPVLLAELTARVLAAPWSDLRVRGAGDDVALATTGGALLALRTVLENPARWVPERTAP</sequence>
<feature type="domain" description="HTH marR-type" evidence="2">
    <location>
        <begin position="30"/>
        <end position="72"/>
    </location>
</feature>
<dbReference type="SUPFAM" id="SSF46785">
    <property type="entry name" value="Winged helix' DNA-binding domain"/>
    <property type="match status" value="1"/>
</dbReference>
<evidence type="ECO:0000313" key="3">
    <source>
        <dbReference type="EMBL" id="MPV38407.1"/>
    </source>
</evidence>
<comment type="similarity">
    <text evidence="1">Belongs to the ROK (NagC/XylR) family.</text>
</comment>
<dbReference type="Gene3D" id="1.10.10.10">
    <property type="entry name" value="Winged helix-like DNA-binding domain superfamily/Winged helix DNA-binding domain"/>
    <property type="match status" value="1"/>
</dbReference>
<dbReference type="Proteomes" id="UP000437709">
    <property type="component" value="Unassembled WGS sequence"/>
</dbReference>
<dbReference type="InterPro" id="IPR036390">
    <property type="entry name" value="WH_DNA-bd_sf"/>
</dbReference>
<dbReference type="InterPro" id="IPR000600">
    <property type="entry name" value="ROK"/>
</dbReference>
<dbReference type="Pfam" id="PF00480">
    <property type="entry name" value="ROK"/>
    <property type="match status" value="1"/>
</dbReference>
<dbReference type="Gene3D" id="3.30.420.40">
    <property type="match status" value="2"/>
</dbReference>
<protein>
    <submittedName>
        <fullName evidence="3">ROK family protein</fullName>
    </submittedName>
</protein>
<accession>A0A6N7ENG2</accession>
<dbReference type="Pfam" id="PF12802">
    <property type="entry name" value="MarR_2"/>
    <property type="match status" value="1"/>
</dbReference>
<dbReference type="InterPro" id="IPR000835">
    <property type="entry name" value="HTH_MarR-typ"/>
</dbReference>
<keyword evidence="4" id="KW-1185">Reference proteome</keyword>
<reference evidence="3 4" key="1">
    <citation type="submission" date="2019-10" db="EMBL/GenBank/DDBJ databases">
        <title>Georgenia wutianyii sp. nov. and Georgenia yuyongxinii sp. nov. isolated from plateau pika (Ochotona curzoniae) in the Qinghai-Tibet plateau of China.</title>
        <authorList>
            <person name="Tian Z."/>
        </authorList>
    </citation>
    <scope>NUCLEOTIDE SEQUENCE [LARGE SCALE GENOMIC DNA]</scope>
    <source>
        <strain evidence="3 4">JCM 19765</strain>
    </source>
</reference>
<evidence type="ECO:0000256" key="1">
    <source>
        <dbReference type="ARBA" id="ARBA00006479"/>
    </source>
</evidence>
<dbReference type="SUPFAM" id="SSF53067">
    <property type="entry name" value="Actin-like ATPase domain"/>
    <property type="match status" value="2"/>
</dbReference>
<dbReference type="AlphaFoldDB" id="A0A6N7ENG2"/>